<dbReference type="Proteomes" id="UP000190285">
    <property type="component" value="Unassembled WGS sequence"/>
</dbReference>
<dbReference type="OrthoDB" id="37272at2"/>
<feature type="transmembrane region" description="Helical" evidence="8">
    <location>
        <begin position="190"/>
        <end position="210"/>
    </location>
</feature>
<evidence type="ECO:0000313" key="9">
    <source>
        <dbReference type="EMBL" id="SKC83132.1"/>
    </source>
</evidence>
<accession>A0A1T5M4H0</accession>
<feature type="transmembrane region" description="Helical" evidence="8">
    <location>
        <begin position="230"/>
        <end position="250"/>
    </location>
</feature>
<feature type="transmembrane region" description="Helical" evidence="8">
    <location>
        <begin position="99"/>
        <end position="118"/>
    </location>
</feature>
<evidence type="ECO:0000256" key="7">
    <source>
        <dbReference type="ARBA" id="ARBA00031174"/>
    </source>
</evidence>
<dbReference type="GO" id="GO:0005886">
    <property type="term" value="C:plasma membrane"/>
    <property type="evidence" value="ECO:0007669"/>
    <property type="project" value="TreeGrafter"/>
</dbReference>
<gene>
    <name evidence="9" type="ORF">SAMN02194393_03823</name>
</gene>
<evidence type="ECO:0000313" key="10">
    <source>
        <dbReference type="Proteomes" id="UP000190285"/>
    </source>
</evidence>
<protein>
    <recommendedName>
        <fullName evidence="3">Sodium-dependent dicarboxylate transporter SdcS</fullName>
    </recommendedName>
    <alternativeName>
        <fullName evidence="7">Na(+)/dicarboxylate symporter</fullName>
    </alternativeName>
</protein>
<evidence type="ECO:0000256" key="6">
    <source>
        <dbReference type="ARBA" id="ARBA00023136"/>
    </source>
</evidence>
<dbReference type="GO" id="GO:0008514">
    <property type="term" value="F:organic anion transmembrane transporter activity"/>
    <property type="evidence" value="ECO:0007669"/>
    <property type="project" value="UniProtKB-ARBA"/>
</dbReference>
<dbReference type="PANTHER" id="PTHR10283:SF82">
    <property type="entry name" value="SOLUTE CARRIER FAMILY 13 MEMBER 2"/>
    <property type="match status" value="1"/>
</dbReference>
<dbReference type="RefSeq" id="WP_079493832.1">
    <property type="nucleotide sequence ID" value="NZ_FUZT01000010.1"/>
</dbReference>
<dbReference type="NCBIfam" id="TIGR00785">
    <property type="entry name" value="dass"/>
    <property type="match status" value="1"/>
</dbReference>
<feature type="transmembrane region" description="Helical" evidence="8">
    <location>
        <begin position="21"/>
        <end position="40"/>
    </location>
</feature>
<keyword evidence="5 8" id="KW-1133">Transmembrane helix</keyword>
<comment type="subcellular location">
    <subcellularLocation>
        <location evidence="1">Membrane</location>
        <topology evidence="1">Multi-pass membrane protein</topology>
    </subcellularLocation>
</comment>
<evidence type="ECO:0000256" key="5">
    <source>
        <dbReference type="ARBA" id="ARBA00022989"/>
    </source>
</evidence>
<reference evidence="9 10" key="1">
    <citation type="submission" date="2017-02" db="EMBL/GenBank/DDBJ databases">
        <authorList>
            <person name="Peterson S.W."/>
        </authorList>
    </citation>
    <scope>NUCLEOTIDE SEQUENCE [LARGE SCALE GENOMIC DNA]</scope>
    <source>
        <strain evidence="9 10">M1</strain>
    </source>
</reference>
<keyword evidence="4 8" id="KW-0812">Transmembrane</keyword>
<comment type="similarity">
    <text evidence="2">Belongs to the SLC13A/DASS transporter (TC 2.A.47) family. NADC subfamily.</text>
</comment>
<dbReference type="AlphaFoldDB" id="A0A1T5M4H0"/>
<dbReference type="GO" id="GO:1905039">
    <property type="term" value="P:carboxylic acid transmembrane transport"/>
    <property type="evidence" value="ECO:0007669"/>
    <property type="project" value="UniProtKB-ARBA"/>
</dbReference>
<organism evidence="9 10">
    <name type="scientific">Maledivibacter halophilus</name>
    <dbReference type="NCBI Taxonomy" id="36842"/>
    <lineage>
        <taxon>Bacteria</taxon>
        <taxon>Bacillati</taxon>
        <taxon>Bacillota</taxon>
        <taxon>Clostridia</taxon>
        <taxon>Peptostreptococcales</taxon>
        <taxon>Caminicellaceae</taxon>
        <taxon>Maledivibacter</taxon>
    </lineage>
</organism>
<evidence type="ECO:0000256" key="8">
    <source>
        <dbReference type="SAM" id="Phobius"/>
    </source>
</evidence>
<feature type="transmembrane region" description="Helical" evidence="8">
    <location>
        <begin position="349"/>
        <end position="372"/>
    </location>
</feature>
<proteinExistence type="inferred from homology"/>
<keyword evidence="6 8" id="KW-0472">Membrane</keyword>
<feature type="transmembrane region" description="Helical" evidence="8">
    <location>
        <begin position="282"/>
        <end position="301"/>
    </location>
</feature>
<keyword evidence="10" id="KW-1185">Reference proteome</keyword>
<evidence type="ECO:0000256" key="3">
    <source>
        <dbReference type="ARBA" id="ARBA00020150"/>
    </source>
</evidence>
<feature type="transmembrane region" description="Helical" evidence="8">
    <location>
        <begin position="468"/>
        <end position="490"/>
    </location>
</feature>
<feature type="transmembrane region" description="Helical" evidence="8">
    <location>
        <begin position="307"/>
        <end position="328"/>
    </location>
</feature>
<evidence type="ECO:0000256" key="2">
    <source>
        <dbReference type="ARBA" id="ARBA00006772"/>
    </source>
</evidence>
<name>A0A1T5M4H0_9FIRM</name>
<evidence type="ECO:0000256" key="4">
    <source>
        <dbReference type="ARBA" id="ARBA00022692"/>
    </source>
</evidence>
<dbReference type="Pfam" id="PF00939">
    <property type="entry name" value="Na_sulph_symp"/>
    <property type="match status" value="1"/>
</dbReference>
<dbReference type="PANTHER" id="PTHR10283">
    <property type="entry name" value="SOLUTE CARRIER FAMILY 13 MEMBER"/>
    <property type="match status" value="1"/>
</dbReference>
<dbReference type="EMBL" id="FUZT01000010">
    <property type="protein sequence ID" value="SKC83132.1"/>
    <property type="molecule type" value="Genomic_DNA"/>
</dbReference>
<feature type="transmembrane region" description="Helical" evidence="8">
    <location>
        <begin position="139"/>
        <end position="156"/>
    </location>
</feature>
<evidence type="ECO:0000256" key="1">
    <source>
        <dbReference type="ARBA" id="ARBA00004141"/>
    </source>
</evidence>
<sequence>MSLKKKTETTKVATEGKLSKKIGFFVGLGLFLFILIMPTPQGLEPIGKRVLAVALLMATWWGTEAIPIPITSLLPIGLFPILNISGAKANTGISMLPLYAHWVVYLVLGVFILSAAIVKWNLHKRIALYIIKIMGNKPSRIVLGFMLATAFISMWMSNTTATAMMMPVAMSLLMQIGASHKDSFGKCLMLGIPFSATIGGVATIIGTGTNMTGVALIKDTVGIEISFFDWMLKIGLPFAVIIIPLMWLFMTKYYKINSGKQLSTTVVSDEIKKLGKMSRGETLTVIIFICAVILWLTKSLYKPLFPMIGDETIAILAAIALFVTPVDYKEGEFVLDIKTAVEKVSWGTLLLIGGALTIGVAFSNAGCATWVAGGLGFLSNVPTIGIVLFVAIVVAFLTEVTTNMVVVAAFLPMLVGIAESAGIPPLLLMLTATISASFAFMLPPATPPNAIAYGTGYIDIKDLVKTGFWVKLICLVVFPFILYLITMNLFSV</sequence>
<dbReference type="STRING" id="36842.SAMN02194393_03823"/>
<dbReference type="InterPro" id="IPR001898">
    <property type="entry name" value="SLC13A/DASS"/>
</dbReference>
<dbReference type="CDD" id="cd01115">
    <property type="entry name" value="SLC13_permease"/>
    <property type="match status" value="1"/>
</dbReference>
<feature type="transmembrane region" description="Helical" evidence="8">
    <location>
        <begin position="384"/>
        <end position="411"/>
    </location>
</feature>